<feature type="chain" id="PRO_5042865646" description="EGF-like domain-containing protein" evidence="1">
    <location>
        <begin position="23"/>
        <end position="444"/>
    </location>
</feature>
<evidence type="ECO:0000313" key="4">
    <source>
        <dbReference type="Proteomes" id="UP001374579"/>
    </source>
</evidence>
<dbReference type="Pfam" id="PF00188">
    <property type="entry name" value="CAP"/>
    <property type="match status" value="1"/>
</dbReference>
<dbReference type="InterPro" id="IPR001283">
    <property type="entry name" value="CRISP-related"/>
</dbReference>
<feature type="signal peptide" evidence="1">
    <location>
        <begin position="1"/>
        <end position="22"/>
    </location>
</feature>
<dbReference type="SMART" id="SM00181">
    <property type="entry name" value="EGF"/>
    <property type="match status" value="3"/>
</dbReference>
<dbReference type="Proteomes" id="UP001374579">
    <property type="component" value="Unassembled WGS sequence"/>
</dbReference>
<dbReference type="AlphaFoldDB" id="A0AAN9AXU4"/>
<dbReference type="PANTHER" id="PTHR10334">
    <property type="entry name" value="CYSTEINE-RICH SECRETORY PROTEIN-RELATED"/>
    <property type="match status" value="1"/>
</dbReference>
<accession>A0AAN9AXU4</accession>
<keyword evidence="1" id="KW-0732">Signal</keyword>
<name>A0AAN9AXU4_9CAEN</name>
<organism evidence="3 4">
    <name type="scientific">Littorina saxatilis</name>
    <dbReference type="NCBI Taxonomy" id="31220"/>
    <lineage>
        <taxon>Eukaryota</taxon>
        <taxon>Metazoa</taxon>
        <taxon>Spiralia</taxon>
        <taxon>Lophotrochozoa</taxon>
        <taxon>Mollusca</taxon>
        <taxon>Gastropoda</taxon>
        <taxon>Caenogastropoda</taxon>
        <taxon>Littorinimorpha</taxon>
        <taxon>Littorinoidea</taxon>
        <taxon>Littorinidae</taxon>
        <taxon>Littorina</taxon>
    </lineage>
</organism>
<dbReference type="InterPro" id="IPR000742">
    <property type="entry name" value="EGF"/>
</dbReference>
<gene>
    <name evidence="3" type="ORF">V1264_006788</name>
</gene>
<feature type="domain" description="EGF-like" evidence="2">
    <location>
        <begin position="385"/>
        <end position="396"/>
    </location>
</feature>
<keyword evidence="4" id="KW-1185">Reference proteome</keyword>
<dbReference type="SUPFAM" id="SSF55797">
    <property type="entry name" value="PR-1-like"/>
    <property type="match status" value="1"/>
</dbReference>
<comment type="caution">
    <text evidence="3">The sequence shown here is derived from an EMBL/GenBank/DDBJ whole genome shotgun (WGS) entry which is preliminary data.</text>
</comment>
<protein>
    <recommendedName>
        <fullName evidence="2">EGF-like domain-containing protein</fullName>
    </recommendedName>
</protein>
<proteinExistence type="predicted"/>
<dbReference type="InterPro" id="IPR035940">
    <property type="entry name" value="CAP_sf"/>
</dbReference>
<feature type="domain" description="EGF-like" evidence="2">
    <location>
        <begin position="313"/>
        <end position="324"/>
    </location>
</feature>
<evidence type="ECO:0000259" key="2">
    <source>
        <dbReference type="PROSITE" id="PS00022"/>
    </source>
</evidence>
<dbReference type="PROSITE" id="PS00022">
    <property type="entry name" value="EGF_1"/>
    <property type="match status" value="2"/>
</dbReference>
<sequence length="444" mass="48921">MWSMVGVLVGFVLCSASSGVRGLQVSENCEKKYKELYPNHTMCLVDRPQATAVTLTKATQHAIVHKHNQLRARVQPAATNMQKVVWDEKLATVAAKWARQCVIGHDDNKARQIPEYPKAFISQNAGFGHTSFNHAIDNWYREESKFTFGGSYVWGTGHYFQLVFHGLSRVGCGAAKCPHSTHPAHRICNYAAGLDTSGTPYTNGTSCAACPDHCDSATKKLCDCGGKICYRNGKVDVRTCKCKCADGFEGDNCEQRSCPNEDYLSRCLTASPDQCSVTINPDNCPILCGLCPKPCNGKECRNGGKLAFQNCTCNCRGGFSGPLCEKCPSGDKEDCPTRSTTFCAASVDHRAACPYRCKLCSEKDLPCQNKKCHHHGKLDTKTCTCNCEEGFTGDRCEVCPVHDKDYCVTQPVKMCTDYPHKAYWMEMNCPHKCSHCNETVAAKE</sequence>
<reference evidence="3 4" key="1">
    <citation type="submission" date="2024-02" db="EMBL/GenBank/DDBJ databases">
        <title>Chromosome-scale genome assembly of the rough periwinkle Littorina saxatilis.</title>
        <authorList>
            <person name="De Jode A."/>
            <person name="Faria R."/>
            <person name="Formenti G."/>
            <person name="Sims Y."/>
            <person name="Smith T.P."/>
            <person name="Tracey A."/>
            <person name="Wood J.M.D."/>
            <person name="Zagrodzka Z.B."/>
            <person name="Johannesson K."/>
            <person name="Butlin R.K."/>
            <person name="Leder E.H."/>
        </authorList>
    </citation>
    <scope>NUCLEOTIDE SEQUENCE [LARGE SCALE GENOMIC DNA]</scope>
    <source>
        <strain evidence="3">Snail1</strain>
        <tissue evidence="3">Muscle</tissue>
    </source>
</reference>
<dbReference type="EMBL" id="JBAMIC010000018">
    <property type="protein sequence ID" value="KAK7095370.1"/>
    <property type="molecule type" value="Genomic_DNA"/>
</dbReference>
<evidence type="ECO:0000256" key="1">
    <source>
        <dbReference type="SAM" id="SignalP"/>
    </source>
</evidence>
<dbReference type="Gene3D" id="3.40.33.10">
    <property type="entry name" value="CAP"/>
    <property type="match status" value="1"/>
</dbReference>
<evidence type="ECO:0000313" key="3">
    <source>
        <dbReference type="EMBL" id="KAK7095370.1"/>
    </source>
</evidence>
<dbReference type="InterPro" id="IPR014044">
    <property type="entry name" value="CAP_dom"/>
</dbReference>
<dbReference type="SMART" id="SM00198">
    <property type="entry name" value="SCP"/>
    <property type="match status" value="1"/>
</dbReference>
<dbReference type="PRINTS" id="PR00837">
    <property type="entry name" value="V5TPXLIKE"/>
</dbReference>